<dbReference type="OrthoDB" id="9758724at2"/>
<dbReference type="AlphaFoldDB" id="A0A3P3VYV4"/>
<feature type="domain" description="Helix-hairpin-helix DNA-binding motif class 1" evidence="2">
    <location>
        <begin position="190"/>
        <end position="209"/>
    </location>
</feature>
<dbReference type="SUPFAM" id="SSF47781">
    <property type="entry name" value="RuvA domain 2-like"/>
    <property type="match status" value="1"/>
</dbReference>
<gene>
    <name evidence="3" type="ORF">EG850_03375</name>
</gene>
<dbReference type="PANTHER" id="PTHR21180:SF32">
    <property type="entry name" value="ENDONUCLEASE_EXONUCLEASE_PHOSPHATASE FAMILY DOMAIN-CONTAINING PROTEIN 1"/>
    <property type="match status" value="1"/>
</dbReference>
<dbReference type="Pfam" id="PF10531">
    <property type="entry name" value="SLBB"/>
    <property type="match status" value="1"/>
</dbReference>
<dbReference type="GO" id="GO:0015628">
    <property type="term" value="P:protein secretion by the type II secretion system"/>
    <property type="evidence" value="ECO:0007669"/>
    <property type="project" value="TreeGrafter"/>
</dbReference>
<dbReference type="Gene3D" id="3.10.560.10">
    <property type="entry name" value="Outer membrane lipoprotein wza domain like"/>
    <property type="match status" value="1"/>
</dbReference>
<dbReference type="EMBL" id="RQVS01000003">
    <property type="protein sequence ID" value="RRJ87992.1"/>
    <property type="molecule type" value="Genomic_DNA"/>
</dbReference>
<dbReference type="Pfam" id="PF12836">
    <property type="entry name" value="HHH_3"/>
    <property type="match status" value="1"/>
</dbReference>
<keyword evidence="1" id="KW-1133">Transmembrane helix</keyword>
<dbReference type="InterPro" id="IPR019554">
    <property type="entry name" value="Soluble_ligand-bd"/>
</dbReference>
<dbReference type="NCBIfam" id="TIGR00426">
    <property type="entry name" value="competence protein ComEA helix-hairpin-helix repeat region"/>
    <property type="match status" value="1"/>
</dbReference>
<dbReference type="GO" id="GO:0006281">
    <property type="term" value="P:DNA repair"/>
    <property type="evidence" value="ECO:0007669"/>
    <property type="project" value="InterPro"/>
</dbReference>
<evidence type="ECO:0000313" key="4">
    <source>
        <dbReference type="Proteomes" id="UP000274391"/>
    </source>
</evidence>
<protein>
    <submittedName>
        <fullName evidence="3">ComEA family DNA-binding protein</fullName>
    </submittedName>
</protein>
<proteinExistence type="predicted"/>
<feature type="transmembrane region" description="Helical" evidence="1">
    <location>
        <begin position="16"/>
        <end position="38"/>
    </location>
</feature>
<evidence type="ECO:0000259" key="2">
    <source>
        <dbReference type="SMART" id="SM00278"/>
    </source>
</evidence>
<keyword evidence="1" id="KW-0812">Transmembrane</keyword>
<dbReference type="InterPro" id="IPR051675">
    <property type="entry name" value="Endo/Exo/Phosphatase_dom_1"/>
</dbReference>
<comment type="caution">
    <text evidence="3">The sequence shown here is derived from an EMBL/GenBank/DDBJ whole genome shotgun (WGS) entry which is preliminary data.</text>
</comment>
<reference evidence="3 4" key="1">
    <citation type="submission" date="2018-11" db="EMBL/GenBank/DDBJ databases">
        <title>YIM 102482-1 draft genome.</title>
        <authorList>
            <person name="Li G."/>
            <person name="Jiang Y."/>
        </authorList>
    </citation>
    <scope>NUCLEOTIDE SEQUENCE [LARGE SCALE GENOMIC DNA]</scope>
    <source>
        <strain evidence="3 4">YIM 102482-1</strain>
    </source>
</reference>
<feature type="domain" description="Helix-hairpin-helix DNA-binding motif class 1" evidence="2">
    <location>
        <begin position="160"/>
        <end position="179"/>
    </location>
</feature>
<dbReference type="InterPro" id="IPR010994">
    <property type="entry name" value="RuvA_2-like"/>
</dbReference>
<dbReference type="Gene3D" id="1.10.150.320">
    <property type="entry name" value="Photosystem II 12 kDa extrinsic protein"/>
    <property type="match status" value="1"/>
</dbReference>
<dbReference type="Proteomes" id="UP000274391">
    <property type="component" value="Unassembled WGS sequence"/>
</dbReference>
<dbReference type="InterPro" id="IPR004509">
    <property type="entry name" value="Competence_ComEA_HhH"/>
</dbReference>
<organism evidence="3 4">
    <name type="scientific">Gulosibacter macacae</name>
    <dbReference type="NCBI Taxonomy" id="2488791"/>
    <lineage>
        <taxon>Bacteria</taxon>
        <taxon>Bacillati</taxon>
        <taxon>Actinomycetota</taxon>
        <taxon>Actinomycetes</taxon>
        <taxon>Micrococcales</taxon>
        <taxon>Microbacteriaceae</taxon>
        <taxon>Gulosibacter</taxon>
    </lineage>
</organism>
<dbReference type="GO" id="GO:0015627">
    <property type="term" value="C:type II protein secretion system complex"/>
    <property type="evidence" value="ECO:0007669"/>
    <property type="project" value="TreeGrafter"/>
</dbReference>
<keyword evidence="3" id="KW-0238">DNA-binding</keyword>
<dbReference type="GO" id="GO:0003677">
    <property type="term" value="F:DNA binding"/>
    <property type="evidence" value="ECO:0007669"/>
    <property type="project" value="UniProtKB-KW"/>
</dbReference>
<evidence type="ECO:0000313" key="3">
    <source>
        <dbReference type="EMBL" id="RRJ87992.1"/>
    </source>
</evidence>
<keyword evidence="1" id="KW-0472">Membrane</keyword>
<accession>A0A3P3VYV4</accession>
<evidence type="ECO:0000256" key="1">
    <source>
        <dbReference type="SAM" id="Phobius"/>
    </source>
</evidence>
<keyword evidence="4" id="KW-1185">Reference proteome</keyword>
<dbReference type="InterPro" id="IPR003583">
    <property type="entry name" value="Hlx-hairpin-Hlx_DNA-bd_motif"/>
</dbReference>
<name>A0A3P3VYV4_9MICO</name>
<dbReference type="PANTHER" id="PTHR21180">
    <property type="entry name" value="ENDONUCLEASE/EXONUCLEASE/PHOSPHATASE FAMILY DOMAIN-CONTAINING PROTEIN 1"/>
    <property type="match status" value="1"/>
</dbReference>
<dbReference type="SMART" id="SM00278">
    <property type="entry name" value="HhH1"/>
    <property type="match status" value="2"/>
</dbReference>
<sequence length="212" mass="21242">MLDELFATPQRPRFRITAGAAVVLALVAAAVVVLAVALQPRSSGMQAATTGTPTATVIDAAPSLAPRVLVHVLGAVVSPGVYELGPGGRVVDAIAAAGGFTDDAEISAINLARVAVDGEQLYVPRIGEEPRPAPGGIVGGGVTPGGVSGGLININTATVAELDTLPRIGPAIAQRIIDHREANGPFASVDDLGDVPGIGEATLEGLRDLVTV</sequence>